<reference evidence="2" key="3">
    <citation type="submission" date="2018-08" db="UniProtKB">
        <authorList>
            <consortium name="EnsemblPlants"/>
        </authorList>
    </citation>
    <scope>IDENTIFICATION</scope>
    <source>
        <strain evidence="2">cv. Bd21</strain>
    </source>
</reference>
<protein>
    <submittedName>
        <fullName evidence="1 2">Uncharacterized protein</fullName>
    </submittedName>
</protein>
<accession>A0A2K2D9P6</accession>
<dbReference type="Gramene" id="PNT71004">
    <property type="protein sequence ID" value="PNT71004"/>
    <property type="gene ID" value="BRADI_2g21267v3"/>
</dbReference>
<proteinExistence type="predicted"/>
<organism evidence="1">
    <name type="scientific">Brachypodium distachyon</name>
    <name type="common">Purple false brome</name>
    <name type="synonym">Trachynia distachya</name>
    <dbReference type="NCBI Taxonomy" id="15368"/>
    <lineage>
        <taxon>Eukaryota</taxon>
        <taxon>Viridiplantae</taxon>
        <taxon>Streptophyta</taxon>
        <taxon>Embryophyta</taxon>
        <taxon>Tracheophyta</taxon>
        <taxon>Spermatophyta</taxon>
        <taxon>Magnoliopsida</taxon>
        <taxon>Liliopsida</taxon>
        <taxon>Poales</taxon>
        <taxon>Poaceae</taxon>
        <taxon>BOP clade</taxon>
        <taxon>Pooideae</taxon>
        <taxon>Stipodae</taxon>
        <taxon>Brachypodieae</taxon>
        <taxon>Brachypodium</taxon>
    </lineage>
</organism>
<evidence type="ECO:0000313" key="1">
    <source>
        <dbReference type="EMBL" id="PNT71004.1"/>
    </source>
</evidence>
<gene>
    <name evidence="1" type="ORF">BRADI_2g21267v3</name>
</gene>
<sequence>MDPRMKFTVHVGIIFEIFTCENLLDSLDPDHSCMYLMTKRPHDVMNELIRISFVEFIKRRLDIGDECTYPSFCLGTWLIFTCSHELTFKSGHLLNLSTSMGLSLAILKYISIPSS</sequence>
<reference evidence="1 2" key="1">
    <citation type="journal article" date="2010" name="Nature">
        <title>Genome sequencing and analysis of the model grass Brachypodium distachyon.</title>
        <authorList>
            <consortium name="International Brachypodium Initiative"/>
        </authorList>
    </citation>
    <scope>NUCLEOTIDE SEQUENCE [LARGE SCALE GENOMIC DNA]</scope>
    <source>
        <strain evidence="1 2">Bd21</strain>
    </source>
</reference>
<dbReference type="AlphaFoldDB" id="A0A2K2D9P6"/>
<name>A0A2K2D9P6_BRADI</name>
<evidence type="ECO:0000313" key="2">
    <source>
        <dbReference type="EnsemblPlants" id="PNT71004"/>
    </source>
</evidence>
<dbReference type="EMBL" id="CM000881">
    <property type="protein sequence ID" value="PNT71004.1"/>
    <property type="molecule type" value="Genomic_DNA"/>
</dbReference>
<dbReference type="InParanoid" id="A0A2K2D9P6"/>
<reference evidence="1" key="2">
    <citation type="submission" date="2017-06" db="EMBL/GenBank/DDBJ databases">
        <title>WGS assembly of Brachypodium distachyon.</title>
        <authorList>
            <consortium name="The International Brachypodium Initiative"/>
            <person name="Lucas S."/>
            <person name="Harmon-Smith M."/>
            <person name="Lail K."/>
            <person name="Tice H."/>
            <person name="Grimwood J."/>
            <person name="Bruce D."/>
            <person name="Barry K."/>
            <person name="Shu S."/>
            <person name="Lindquist E."/>
            <person name="Wang M."/>
            <person name="Pitluck S."/>
            <person name="Vogel J.P."/>
            <person name="Garvin D.F."/>
            <person name="Mockler T.C."/>
            <person name="Schmutz J."/>
            <person name="Rokhsar D."/>
            <person name="Bevan M.W."/>
        </authorList>
    </citation>
    <scope>NUCLEOTIDE SEQUENCE</scope>
    <source>
        <strain evidence="1">Bd21</strain>
    </source>
</reference>
<keyword evidence="3" id="KW-1185">Reference proteome</keyword>
<dbReference type="Proteomes" id="UP000008810">
    <property type="component" value="Chromosome 2"/>
</dbReference>
<evidence type="ECO:0000313" key="3">
    <source>
        <dbReference type="Proteomes" id="UP000008810"/>
    </source>
</evidence>
<dbReference type="EnsemblPlants" id="PNT71004">
    <property type="protein sequence ID" value="PNT71004"/>
    <property type="gene ID" value="BRADI_2g21267v3"/>
</dbReference>